<dbReference type="Proteomes" id="UP001220256">
    <property type="component" value="Unassembled WGS sequence"/>
</dbReference>
<name>A0ABQ8WAB4_PENCH</name>
<proteinExistence type="predicted"/>
<dbReference type="EMBL" id="JAPVEB010000006">
    <property type="protein sequence ID" value="KAJ5261784.1"/>
    <property type="molecule type" value="Genomic_DNA"/>
</dbReference>
<sequence>MSAKNGRGGADFGDAGVAWNSYGWAVVQVEPEPDEAGMSMPDSFTFTLSPRMSSIEAMFSHFFQTVPGKGPPVGATAHRPKSAPRFHLAAVDSRGAFARAAVRARNPVELLARLEYAAGAELTPEPGLDNMFDLQTAEALTGVAPGLLRRHPTLRDLVARHYEALVNHTIYSLGETPPEMLTFMQRPSF</sequence>
<keyword evidence="2" id="KW-1185">Reference proteome</keyword>
<protein>
    <submittedName>
        <fullName evidence="1">Uncharacterized protein</fullName>
    </submittedName>
</protein>
<organism evidence="1 2">
    <name type="scientific">Penicillium chrysogenum</name>
    <name type="common">Penicillium notatum</name>
    <dbReference type="NCBI Taxonomy" id="5076"/>
    <lineage>
        <taxon>Eukaryota</taxon>
        <taxon>Fungi</taxon>
        <taxon>Dikarya</taxon>
        <taxon>Ascomycota</taxon>
        <taxon>Pezizomycotina</taxon>
        <taxon>Eurotiomycetes</taxon>
        <taxon>Eurotiomycetidae</taxon>
        <taxon>Eurotiales</taxon>
        <taxon>Aspergillaceae</taxon>
        <taxon>Penicillium</taxon>
        <taxon>Penicillium chrysogenum species complex</taxon>
    </lineage>
</organism>
<comment type="caution">
    <text evidence="1">The sequence shown here is derived from an EMBL/GenBank/DDBJ whole genome shotgun (WGS) entry which is preliminary data.</text>
</comment>
<evidence type="ECO:0000313" key="1">
    <source>
        <dbReference type="EMBL" id="KAJ5261784.1"/>
    </source>
</evidence>
<accession>A0ABQ8WAB4</accession>
<reference evidence="1 2" key="1">
    <citation type="journal article" date="2023" name="IMA Fungus">
        <title>Comparative genomic study of the Penicillium genus elucidates a diverse pangenome and 15 lateral gene transfer events.</title>
        <authorList>
            <person name="Petersen C."/>
            <person name="Sorensen T."/>
            <person name="Nielsen M.R."/>
            <person name="Sondergaard T.E."/>
            <person name="Sorensen J.L."/>
            <person name="Fitzpatrick D.A."/>
            <person name="Frisvad J.C."/>
            <person name="Nielsen K.L."/>
        </authorList>
    </citation>
    <scope>NUCLEOTIDE SEQUENCE [LARGE SCALE GENOMIC DNA]</scope>
    <source>
        <strain evidence="1 2">IBT 3361</strain>
    </source>
</reference>
<evidence type="ECO:0000313" key="2">
    <source>
        <dbReference type="Proteomes" id="UP001220256"/>
    </source>
</evidence>
<gene>
    <name evidence="1" type="ORF">N7505_008651</name>
</gene>